<dbReference type="Pfam" id="PF02678">
    <property type="entry name" value="Pirin"/>
    <property type="match status" value="1"/>
</dbReference>
<protein>
    <submittedName>
        <fullName evidence="5">Pirin family protein</fullName>
    </submittedName>
</protein>
<dbReference type="SUPFAM" id="SSF51182">
    <property type="entry name" value="RmlC-like cupins"/>
    <property type="match status" value="1"/>
</dbReference>
<comment type="caution">
    <text evidence="5">The sequence shown here is derived from an EMBL/GenBank/DDBJ whole genome shotgun (WGS) entry which is preliminary data.</text>
</comment>
<dbReference type="InterPro" id="IPR008778">
    <property type="entry name" value="Pirin_C_dom"/>
</dbReference>
<dbReference type="InterPro" id="IPR012093">
    <property type="entry name" value="Pirin"/>
</dbReference>
<dbReference type="PANTHER" id="PTHR43594:SF1">
    <property type="entry name" value="QUERCETIN 2,3-DIOXYGENASE PA2418-RELATED"/>
    <property type="match status" value="1"/>
</dbReference>
<dbReference type="CDD" id="cd02909">
    <property type="entry name" value="cupin_pirin_N"/>
    <property type="match status" value="1"/>
</dbReference>
<sequence>MNNRPVLTTFKKPGLHWVGDGFLTQTMLPYQQHAHDTSPFLIAGYNPEMWFEATNKPKGVGMHPHRGFETVTIVYQGGVEHGDTMGNRGAIGPGDVQWMTAARGVQHEEFHSDLVNAHGGALEMLQLWVNLPAARKMDDPHYQTILADTIPEVEIGKGGKLRVIAGAYDGVEGPTETATPLNVWDAYLPQGCQHVVDVPEGETVSLLLLTGKLTLNREQELEGPETVLFTTDAGLINLEASADAHYLVLTGEPIREPLAMGGPFVMNTEAELHQAYADFRAGRF</sequence>
<dbReference type="PIRSF" id="PIRSF006232">
    <property type="entry name" value="Pirin"/>
    <property type="match status" value="1"/>
</dbReference>
<feature type="domain" description="Pirin N-terminal" evidence="3">
    <location>
        <begin position="25"/>
        <end position="129"/>
    </location>
</feature>
<evidence type="ECO:0000256" key="2">
    <source>
        <dbReference type="RuleBase" id="RU003457"/>
    </source>
</evidence>
<feature type="domain" description="Pirin C-terminal" evidence="4">
    <location>
        <begin position="184"/>
        <end position="284"/>
    </location>
</feature>
<evidence type="ECO:0000259" key="4">
    <source>
        <dbReference type="Pfam" id="PF05726"/>
    </source>
</evidence>
<keyword evidence="6" id="KW-1185">Reference proteome</keyword>
<evidence type="ECO:0000256" key="1">
    <source>
        <dbReference type="ARBA" id="ARBA00008416"/>
    </source>
</evidence>
<dbReference type="Pfam" id="PF05726">
    <property type="entry name" value="Pirin_C"/>
    <property type="match status" value="1"/>
</dbReference>
<name>A0ABS0SF59_9HYPH</name>
<accession>A0ABS0SF59</accession>
<dbReference type="InterPro" id="IPR003829">
    <property type="entry name" value="Pirin_N_dom"/>
</dbReference>
<evidence type="ECO:0000259" key="3">
    <source>
        <dbReference type="Pfam" id="PF02678"/>
    </source>
</evidence>
<dbReference type="InterPro" id="IPR053186">
    <property type="entry name" value="QDO-related"/>
</dbReference>
<comment type="similarity">
    <text evidence="1 2">Belongs to the pirin family.</text>
</comment>
<dbReference type="PANTHER" id="PTHR43594">
    <property type="entry name" value="QUERCETIN 2,3-DIOXYGENASE"/>
    <property type="match status" value="1"/>
</dbReference>
<dbReference type="Proteomes" id="UP000601789">
    <property type="component" value="Unassembled WGS sequence"/>
</dbReference>
<dbReference type="RefSeq" id="WP_198477477.1">
    <property type="nucleotide sequence ID" value="NZ_JADGMQ010000012.1"/>
</dbReference>
<evidence type="ECO:0000313" key="5">
    <source>
        <dbReference type="EMBL" id="MBI1621934.1"/>
    </source>
</evidence>
<proteinExistence type="inferred from homology"/>
<dbReference type="Gene3D" id="2.60.120.10">
    <property type="entry name" value="Jelly Rolls"/>
    <property type="match status" value="2"/>
</dbReference>
<organism evidence="5 6">
    <name type="scientific">Aquamicrobium zhengzhouense</name>
    <dbReference type="NCBI Taxonomy" id="2781738"/>
    <lineage>
        <taxon>Bacteria</taxon>
        <taxon>Pseudomonadati</taxon>
        <taxon>Pseudomonadota</taxon>
        <taxon>Alphaproteobacteria</taxon>
        <taxon>Hyphomicrobiales</taxon>
        <taxon>Phyllobacteriaceae</taxon>
        <taxon>Aquamicrobium</taxon>
    </lineage>
</organism>
<reference evidence="5 6" key="1">
    <citation type="submission" date="2020-10" db="EMBL/GenBank/DDBJ databases">
        <title>Aquamicrobium zhengzhouensis sp. nov., a exopolysaccharide producing bacterium isolated from farmland soil.</title>
        <authorList>
            <person name="Wang X."/>
        </authorList>
    </citation>
    <scope>NUCLEOTIDE SEQUENCE [LARGE SCALE GENOMIC DNA]</scope>
    <source>
        <strain evidence="6">cd-1</strain>
    </source>
</reference>
<dbReference type="EMBL" id="JADGMQ010000012">
    <property type="protein sequence ID" value="MBI1621934.1"/>
    <property type="molecule type" value="Genomic_DNA"/>
</dbReference>
<evidence type="ECO:0000313" key="6">
    <source>
        <dbReference type="Proteomes" id="UP000601789"/>
    </source>
</evidence>
<dbReference type="InterPro" id="IPR014710">
    <property type="entry name" value="RmlC-like_jellyroll"/>
</dbReference>
<gene>
    <name evidence="5" type="ORF">IOD40_14825</name>
</gene>
<dbReference type="InterPro" id="IPR011051">
    <property type="entry name" value="RmlC_Cupin_sf"/>
</dbReference>